<feature type="compositionally biased region" description="Basic and acidic residues" evidence="1">
    <location>
        <begin position="1"/>
        <end position="25"/>
    </location>
</feature>
<evidence type="ECO:0000256" key="1">
    <source>
        <dbReference type="SAM" id="MobiDB-lite"/>
    </source>
</evidence>
<name>A0ABQ7KUE1_BRACM</name>
<evidence type="ECO:0000313" key="2">
    <source>
        <dbReference type="EMBL" id="KAG5378053.1"/>
    </source>
</evidence>
<feature type="region of interest" description="Disordered" evidence="1">
    <location>
        <begin position="1"/>
        <end position="99"/>
    </location>
</feature>
<keyword evidence="3" id="KW-1185">Reference proteome</keyword>
<comment type="caution">
    <text evidence="2">The sequence shown here is derived from an EMBL/GenBank/DDBJ whole genome shotgun (WGS) entry which is preliminary data.</text>
</comment>
<gene>
    <name evidence="2" type="primary">A07g501770.1_BraROA</name>
    <name evidence="2" type="ORF">IGI04_025895</name>
</gene>
<evidence type="ECO:0000313" key="3">
    <source>
        <dbReference type="Proteomes" id="UP000823674"/>
    </source>
</evidence>
<sequence length="99" mass="11415">MSATFDRSERDQTVRVQPDQRRLETEQTLTLCRFNEPEQRNRAKSEKTARLNHSNDLYDKDRINQKNGDSVTVVSRRKHGGDGSKMDPEAEIVGSPVRE</sequence>
<dbReference type="Proteomes" id="UP000823674">
    <property type="component" value="Chromosome A07"/>
</dbReference>
<protein>
    <submittedName>
        <fullName evidence="2">Uncharacterized protein</fullName>
    </submittedName>
</protein>
<reference evidence="2 3" key="1">
    <citation type="submission" date="2021-03" db="EMBL/GenBank/DDBJ databases">
        <authorList>
            <person name="King G.J."/>
            <person name="Bancroft I."/>
            <person name="Baten A."/>
            <person name="Bloomfield J."/>
            <person name="Borpatragohain P."/>
            <person name="He Z."/>
            <person name="Irish N."/>
            <person name="Irwin J."/>
            <person name="Liu K."/>
            <person name="Mauleon R.P."/>
            <person name="Moore J."/>
            <person name="Morris R."/>
            <person name="Ostergaard L."/>
            <person name="Wang B."/>
            <person name="Wells R."/>
        </authorList>
    </citation>
    <scope>NUCLEOTIDE SEQUENCE [LARGE SCALE GENOMIC DNA]</scope>
    <source>
        <strain evidence="2">R-o-18</strain>
        <tissue evidence="2">Leaf</tissue>
    </source>
</reference>
<organism evidence="2 3">
    <name type="scientific">Brassica rapa subsp. trilocularis</name>
    <dbReference type="NCBI Taxonomy" id="1813537"/>
    <lineage>
        <taxon>Eukaryota</taxon>
        <taxon>Viridiplantae</taxon>
        <taxon>Streptophyta</taxon>
        <taxon>Embryophyta</taxon>
        <taxon>Tracheophyta</taxon>
        <taxon>Spermatophyta</taxon>
        <taxon>Magnoliopsida</taxon>
        <taxon>eudicotyledons</taxon>
        <taxon>Gunneridae</taxon>
        <taxon>Pentapetalae</taxon>
        <taxon>rosids</taxon>
        <taxon>malvids</taxon>
        <taxon>Brassicales</taxon>
        <taxon>Brassicaceae</taxon>
        <taxon>Brassiceae</taxon>
        <taxon>Brassica</taxon>
    </lineage>
</organism>
<feature type="compositionally biased region" description="Basic and acidic residues" evidence="1">
    <location>
        <begin position="35"/>
        <end position="49"/>
    </location>
</feature>
<accession>A0ABQ7KUE1</accession>
<proteinExistence type="predicted"/>
<dbReference type="EMBL" id="JADBGQ010000009">
    <property type="protein sequence ID" value="KAG5378053.1"/>
    <property type="molecule type" value="Genomic_DNA"/>
</dbReference>